<protein>
    <submittedName>
        <fullName evidence="2">Uncharacterized protein</fullName>
    </submittedName>
</protein>
<proteinExistence type="predicted"/>
<name>A0AAD7H800_9AGAR</name>
<keyword evidence="3" id="KW-1185">Reference proteome</keyword>
<evidence type="ECO:0000313" key="2">
    <source>
        <dbReference type="EMBL" id="KAJ7714636.1"/>
    </source>
</evidence>
<comment type="caution">
    <text evidence="2">The sequence shown here is derived from an EMBL/GenBank/DDBJ whole genome shotgun (WGS) entry which is preliminary data.</text>
</comment>
<accession>A0AAD7H800</accession>
<dbReference type="EMBL" id="JARKIB010000321">
    <property type="protein sequence ID" value="KAJ7714636.1"/>
    <property type="molecule type" value="Genomic_DNA"/>
</dbReference>
<gene>
    <name evidence="2" type="ORF">B0H16DRAFT_1477872</name>
</gene>
<feature type="compositionally biased region" description="Polar residues" evidence="1">
    <location>
        <begin position="1"/>
        <end position="14"/>
    </location>
</feature>
<sequence>MPPTNNQQTITTKAFSGGGRKFSRESSSSTVDHFADIVMFHRNDTQIFIDTHMNSEADHTFLRREARRIDESGVEKARREELNTHKQRAAEKVRKEQERLAAIGLESNRDHIKKMSDAELKDQLELHRREGNKEIPLKSHMKNKGRRLEELLAALDRFGTRIPRSPLYHYLSSALV</sequence>
<reference evidence="2" key="1">
    <citation type="submission" date="2023-03" db="EMBL/GenBank/DDBJ databases">
        <title>Massive genome expansion in bonnet fungi (Mycena s.s.) driven by repeated elements and novel gene families across ecological guilds.</title>
        <authorList>
            <consortium name="Lawrence Berkeley National Laboratory"/>
            <person name="Harder C.B."/>
            <person name="Miyauchi S."/>
            <person name="Viragh M."/>
            <person name="Kuo A."/>
            <person name="Thoen E."/>
            <person name="Andreopoulos B."/>
            <person name="Lu D."/>
            <person name="Skrede I."/>
            <person name="Drula E."/>
            <person name="Henrissat B."/>
            <person name="Morin E."/>
            <person name="Kohler A."/>
            <person name="Barry K."/>
            <person name="LaButti K."/>
            <person name="Morin E."/>
            <person name="Salamov A."/>
            <person name="Lipzen A."/>
            <person name="Mereny Z."/>
            <person name="Hegedus B."/>
            <person name="Baldrian P."/>
            <person name="Stursova M."/>
            <person name="Weitz H."/>
            <person name="Taylor A."/>
            <person name="Grigoriev I.V."/>
            <person name="Nagy L.G."/>
            <person name="Martin F."/>
            <person name="Kauserud H."/>
        </authorList>
    </citation>
    <scope>NUCLEOTIDE SEQUENCE</scope>
    <source>
        <strain evidence="2">CBHHK182m</strain>
    </source>
</reference>
<organism evidence="2 3">
    <name type="scientific">Mycena metata</name>
    <dbReference type="NCBI Taxonomy" id="1033252"/>
    <lineage>
        <taxon>Eukaryota</taxon>
        <taxon>Fungi</taxon>
        <taxon>Dikarya</taxon>
        <taxon>Basidiomycota</taxon>
        <taxon>Agaricomycotina</taxon>
        <taxon>Agaricomycetes</taxon>
        <taxon>Agaricomycetidae</taxon>
        <taxon>Agaricales</taxon>
        <taxon>Marasmiineae</taxon>
        <taxon>Mycenaceae</taxon>
        <taxon>Mycena</taxon>
    </lineage>
</organism>
<dbReference type="AlphaFoldDB" id="A0AAD7H800"/>
<dbReference type="Proteomes" id="UP001215598">
    <property type="component" value="Unassembled WGS sequence"/>
</dbReference>
<feature type="region of interest" description="Disordered" evidence="1">
    <location>
        <begin position="1"/>
        <end position="28"/>
    </location>
</feature>
<evidence type="ECO:0000256" key="1">
    <source>
        <dbReference type="SAM" id="MobiDB-lite"/>
    </source>
</evidence>
<evidence type="ECO:0000313" key="3">
    <source>
        <dbReference type="Proteomes" id="UP001215598"/>
    </source>
</evidence>